<proteinExistence type="predicted"/>
<dbReference type="GeneID" id="36322150"/>
<feature type="compositionally biased region" description="Basic residues" evidence="1">
    <location>
        <begin position="253"/>
        <end position="263"/>
    </location>
</feature>
<accession>A0A1X6MKC3</accession>
<evidence type="ECO:0000256" key="1">
    <source>
        <dbReference type="SAM" id="MobiDB-lite"/>
    </source>
</evidence>
<evidence type="ECO:0000313" key="4">
    <source>
        <dbReference type="Proteomes" id="UP000194127"/>
    </source>
</evidence>
<dbReference type="AlphaFoldDB" id="A0A1X6MKC3"/>
<organism evidence="3 4">
    <name type="scientific">Postia placenta MAD-698-R-SB12</name>
    <dbReference type="NCBI Taxonomy" id="670580"/>
    <lineage>
        <taxon>Eukaryota</taxon>
        <taxon>Fungi</taxon>
        <taxon>Dikarya</taxon>
        <taxon>Basidiomycota</taxon>
        <taxon>Agaricomycotina</taxon>
        <taxon>Agaricomycetes</taxon>
        <taxon>Polyporales</taxon>
        <taxon>Adustoporiaceae</taxon>
        <taxon>Rhodonia</taxon>
    </lineage>
</organism>
<dbReference type="Proteomes" id="UP000194127">
    <property type="component" value="Unassembled WGS sequence"/>
</dbReference>
<dbReference type="RefSeq" id="XP_024333671.1">
    <property type="nucleotide sequence ID" value="XM_024477200.1"/>
</dbReference>
<sequence length="331" mass="35470">MSRASYFFIAVYCLEPPFCLASASAVYEHDGPIPNHRDIVTHFLLPVMSWIETTPPGGEWSMTHPRQSLWSATCCYIGTHHLSDALWSAVTQRNYAQLHRFGNQEIAAGATRPPPQHPPRPQQRHTSASSPGDAFPLAPAVLLDVHRIHAQGLCLRLLVLVAARAACAAARRAARGGRGVRGPGERVQQHDVVAALGAHGRGGVGRGYRLGGGVRRGGEWREDGRVGVRGQDEAGLGEAVEREAGEWGGGGRCRGRGGRKGGRGVRGERRDGGDGGLEGDVLSKTSDPRKCSPKDEKEGGVCVIDRGRWLGICMNSGCHEFTGCPLSMITQ</sequence>
<feature type="region of interest" description="Disordered" evidence="1">
    <location>
        <begin position="245"/>
        <end position="297"/>
    </location>
</feature>
<keyword evidence="4" id="KW-1185">Reference proteome</keyword>
<reference evidence="3 4" key="1">
    <citation type="submission" date="2017-04" db="EMBL/GenBank/DDBJ databases">
        <title>Genome Sequence of the Model Brown-Rot Fungus Postia placenta SB12.</title>
        <authorList>
            <consortium name="DOE Joint Genome Institute"/>
            <person name="Gaskell J."/>
            <person name="Kersten P."/>
            <person name="Larrondo L.F."/>
            <person name="Canessa P."/>
            <person name="Martinez D."/>
            <person name="Hibbett D."/>
            <person name="Schmoll M."/>
            <person name="Kubicek C.P."/>
            <person name="Martinez A.T."/>
            <person name="Yadav J."/>
            <person name="Master E."/>
            <person name="Magnuson J.K."/>
            <person name="James T."/>
            <person name="Yaver D."/>
            <person name="Berka R."/>
            <person name="Labutti K."/>
            <person name="Lipzen A."/>
            <person name="Aerts A."/>
            <person name="Barry K."/>
            <person name="Henrissat B."/>
            <person name="Blanchette R."/>
            <person name="Grigoriev I."/>
            <person name="Cullen D."/>
        </authorList>
    </citation>
    <scope>NUCLEOTIDE SEQUENCE [LARGE SCALE GENOMIC DNA]</scope>
    <source>
        <strain evidence="3 4">MAD-698-R-SB12</strain>
    </source>
</reference>
<gene>
    <name evidence="3" type="ORF">POSPLADRAFT_1037138</name>
</gene>
<keyword evidence="2" id="KW-0732">Signal</keyword>
<evidence type="ECO:0000313" key="3">
    <source>
        <dbReference type="EMBL" id="OSX56877.1"/>
    </source>
</evidence>
<feature type="compositionally biased region" description="Pro residues" evidence="1">
    <location>
        <begin position="112"/>
        <end position="121"/>
    </location>
</feature>
<feature type="chain" id="PRO_5012507633" evidence="2">
    <location>
        <begin position="22"/>
        <end position="331"/>
    </location>
</feature>
<feature type="signal peptide" evidence="2">
    <location>
        <begin position="1"/>
        <end position="21"/>
    </location>
</feature>
<dbReference type="EMBL" id="KZ110610">
    <property type="protein sequence ID" value="OSX56877.1"/>
    <property type="molecule type" value="Genomic_DNA"/>
</dbReference>
<protein>
    <submittedName>
        <fullName evidence="3">Uncharacterized protein</fullName>
    </submittedName>
</protein>
<evidence type="ECO:0000256" key="2">
    <source>
        <dbReference type="SAM" id="SignalP"/>
    </source>
</evidence>
<feature type="compositionally biased region" description="Basic and acidic residues" evidence="1">
    <location>
        <begin position="286"/>
        <end position="297"/>
    </location>
</feature>
<feature type="region of interest" description="Disordered" evidence="1">
    <location>
        <begin position="108"/>
        <end position="133"/>
    </location>
</feature>
<name>A0A1X6MKC3_9APHY</name>